<protein>
    <submittedName>
        <fullName evidence="1">Uncharacterized protein</fullName>
    </submittedName>
</protein>
<dbReference type="EMBL" id="CM023491">
    <property type="protein sequence ID" value="KAH6940846.1"/>
    <property type="molecule type" value="Genomic_DNA"/>
</dbReference>
<dbReference type="Proteomes" id="UP000821845">
    <property type="component" value="Chromosome 11"/>
</dbReference>
<evidence type="ECO:0000313" key="1">
    <source>
        <dbReference type="EMBL" id="KAH6940846.1"/>
    </source>
</evidence>
<accession>A0ACB7T0V6</accession>
<reference evidence="1" key="1">
    <citation type="submission" date="2020-05" db="EMBL/GenBank/DDBJ databases">
        <title>Large-scale comparative analyses of tick genomes elucidate their genetic diversity and vector capacities.</title>
        <authorList>
            <person name="Jia N."/>
            <person name="Wang J."/>
            <person name="Shi W."/>
            <person name="Du L."/>
            <person name="Sun Y."/>
            <person name="Zhan W."/>
            <person name="Jiang J."/>
            <person name="Wang Q."/>
            <person name="Zhang B."/>
            <person name="Ji P."/>
            <person name="Sakyi L.B."/>
            <person name="Cui X."/>
            <person name="Yuan T."/>
            <person name="Jiang B."/>
            <person name="Yang W."/>
            <person name="Lam T.T.-Y."/>
            <person name="Chang Q."/>
            <person name="Ding S."/>
            <person name="Wang X."/>
            <person name="Zhu J."/>
            <person name="Ruan X."/>
            <person name="Zhao L."/>
            <person name="Wei J."/>
            <person name="Que T."/>
            <person name="Du C."/>
            <person name="Cheng J."/>
            <person name="Dai P."/>
            <person name="Han X."/>
            <person name="Huang E."/>
            <person name="Gao Y."/>
            <person name="Liu J."/>
            <person name="Shao H."/>
            <person name="Ye R."/>
            <person name="Li L."/>
            <person name="Wei W."/>
            <person name="Wang X."/>
            <person name="Wang C."/>
            <person name="Yang T."/>
            <person name="Huo Q."/>
            <person name="Li W."/>
            <person name="Guo W."/>
            <person name="Chen H."/>
            <person name="Zhou L."/>
            <person name="Ni X."/>
            <person name="Tian J."/>
            <person name="Zhou Y."/>
            <person name="Sheng Y."/>
            <person name="Liu T."/>
            <person name="Pan Y."/>
            <person name="Xia L."/>
            <person name="Li J."/>
            <person name="Zhao F."/>
            <person name="Cao W."/>
        </authorList>
    </citation>
    <scope>NUCLEOTIDE SEQUENCE</scope>
    <source>
        <strain evidence="1">Hyas-2018</strain>
    </source>
</reference>
<name>A0ACB7T0V6_HYAAI</name>
<comment type="caution">
    <text evidence="1">The sequence shown here is derived from an EMBL/GenBank/DDBJ whole genome shotgun (WGS) entry which is preliminary data.</text>
</comment>
<evidence type="ECO:0000313" key="2">
    <source>
        <dbReference type="Proteomes" id="UP000821845"/>
    </source>
</evidence>
<keyword evidence="2" id="KW-1185">Reference proteome</keyword>
<gene>
    <name evidence="1" type="ORF">HPB50_009037</name>
</gene>
<sequence length="189" mass="20838">MSEAYLFLMLHGVFTSVSLHLSQLASKGSCLAFPPIQSIWGLLDLRLFWAVVVTGTALRTVDQLAVQMRGYFLTKGQRFPVMPRCDAEKPMQLSTAMASRGCAFVQKLMCLLPVQYLSFQDFRHLAEHSQARRAQVFAVSTPGCHPLHWGALCEACLALVRQISYGLANLDVPPPKQPSNPPPATPQGQ</sequence>
<proteinExistence type="predicted"/>
<organism evidence="1 2">
    <name type="scientific">Hyalomma asiaticum</name>
    <name type="common">Tick</name>
    <dbReference type="NCBI Taxonomy" id="266040"/>
    <lineage>
        <taxon>Eukaryota</taxon>
        <taxon>Metazoa</taxon>
        <taxon>Ecdysozoa</taxon>
        <taxon>Arthropoda</taxon>
        <taxon>Chelicerata</taxon>
        <taxon>Arachnida</taxon>
        <taxon>Acari</taxon>
        <taxon>Parasitiformes</taxon>
        <taxon>Ixodida</taxon>
        <taxon>Ixodoidea</taxon>
        <taxon>Ixodidae</taxon>
        <taxon>Hyalomminae</taxon>
        <taxon>Hyalomma</taxon>
    </lineage>
</organism>